<sequence>MRHASAASRRLAIRHPVSDLTGSVKPLLGADVNMSAARASMENLTLSSREPLVYIPGHRLLVSPTSSCHLSCVPFLHHLGPLIPHSVPDHEPLVQARSSATSPWRLTGRQNESPASLK</sequence>
<keyword evidence="3" id="KW-1185">Reference proteome</keyword>
<comment type="caution">
    <text evidence="2">The sequence shown here is derived from an EMBL/GenBank/DDBJ whole genome shotgun (WGS) entry which is preliminary data.</text>
</comment>
<dbReference type="AlphaFoldDB" id="A0AAE1AQ20"/>
<evidence type="ECO:0000313" key="2">
    <source>
        <dbReference type="EMBL" id="KAK3790707.1"/>
    </source>
</evidence>
<organism evidence="2 3">
    <name type="scientific">Elysia crispata</name>
    <name type="common">lettuce slug</name>
    <dbReference type="NCBI Taxonomy" id="231223"/>
    <lineage>
        <taxon>Eukaryota</taxon>
        <taxon>Metazoa</taxon>
        <taxon>Spiralia</taxon>
        <taxon>Lophotrochozoa</taxon>
        <taxon>Mollusca</taxon>
        <taxon>Gastropoda</taxon>
        <taxon>Heterobranchia</taxon>
        <taxon>Euthyneura</taxon>
        <taxon>Panpulmonata</taxon>
        <taxon>Sacoglossa</taxon>
        <taxon>Placobranchoidea</taxon>
        <taxon>Plakobranchidae</taxon>
        <taxon>Elysia</taxon>
    </lineage>
</organism>
<reference evidence="2" key="1">
    <citation type="journal article" date="2023" name="G3 (Bethesda)">
        <title>A reference genome for the long-term kleptoplast-retaining sea slug Elysia crispata morphotype clarki.</title>
        <authorList>
            <person name="Eastman K.E."/>
            <person name="Pendleton A.L."/>
            <person name="Shaikh M.A."/>
            <person name="Suttiyut T."/>
            <person name="Ogas R."/>
            <person name="Tomko P."/>
            <person name="Gavelis G."/>
            <person name="Widhalm J.R."/>
            <person name="Wisecaver J.H."/>
        </authorList>
    </citation>
    <scope>NUCLEOTIDE SEQUENCE</scope>
    <source>
        <strain evidence="2">ECLA1</strain>
    </source>
</reference>
<dbReference type="Proteomes" id="UP001283361">
    <property type="component" value="Unassembled WGS sequence"/>
</dbReference>
<evidence type="ECO:0000256" key="1">
    <source>
        <dbReference type="SAM" id="MobiDB-lite"/>
    </source>
</evidence>
<feature type="region of interest" description="Disordered" evidence="1">
    <location>
        <begin position="87"/>
        <end position="118"/>
    </location>
</feature>
<name>A0AAE1AQ20_9GAST</name>
<proteinExistence type="predicted"/>
<accession>A0AAE1AQ20</accession>
<protein>
    <submittedName>
        <fullName evidence="2">Uncharacterized protein</fullName>
    </submittedName>
</protein>
<gene>
    <name evidence="2" type="ORF">RRG08_038198</name>
</gene>
<dbReference type="EMBL" id="JAWDGP010001519">
    <property type="protein sequence ID" value="KAK3790707.1"/>
    <property type="molecule type" value="Genomic_DNA"/>
</dbReference>
<feature type="compositionally biased region" description="Polar residues" evidence="1">
    <location>
        <begin position="96"/>
        <end position="118"/>
    </location>
</feature>
<evidence type="ECO:0000313" key="3">
    <source>
        <dbReference type="Proteomes" id="UP001283361"/>
    </source>
</evidence>